<accession>A0A6H1Z7T8</accession>
<sequence length="86" mass="9782">MAYPATTPDYWLDEQPLENWFMYLGYAEEREMHKAQVLVGTIGAAMAGKRLPQSPKLIVSAADESPDRAAFYRNPEIRKRIVKGPK</sequence>
<dbReference type="AlphaFoldDB" id="A0A6H1Z7T8"/>
<evidence type="ECO:0000313" key="1">
    <source>
        <dbReference type="EMBL" id="QJA43522.1"/>
    </source>
</evidence>
<protein>
    <submittedName>
        <fullName evidence="1">Uncharacterized protein</fullName>
    </submittedName>
</protein>
<dbReference type="EMBL" id="MT143698">
    <property type="protein sequence ID" value="QJB00677.1"/>
    <property type="molecule type" value="Genomic_DNA"/>
</dbReference>
<gene>
    <name evidence="2" type="ORF">MM171A00328_0042</name>
    <name evidence="1" type="ORF">MM171B00216_0022</name>
</gene>
<evidence type="ECO:0000313" key="2">
    <source>
        <dbReference type="EMBL" id="QJB00677.1"/>
    </source>
</evidence>
<reference evidence="1" key="1">
    <citation type="submission" date="2020-03" db="EMBL/GenBank/DDBJ databases">
        <title>The deep terrestrial virosphere.</title>
        <authorList>
            <person name="Holmfeldt K."/>
            <person name="Nilsson E."/>
            <person name="Simone D."/>
            <person name="Lopez-Fernandez M."/>
            <person name="Wu X."/>
            <person name="de Brujin I."/>
            <person name="Lundin D."/>
            <person name="Andersson A."/>
            <person name="Bertilsson S."/>
            <person name="Dopson M."/>
        </authorList>
    </citation>
    <scope>NUCLEOTIDE SEQUENCE</scope>
    <source>
        <strain evidence="2">MM171A00328</strain>
        <strain evidence="1">MM171B00216</strain>
    </source>
</reference>
<organism evidence="1">
    <name type="scientific">viral metagenome</name>
    <dbReference type="NCBI Taxonomy" id="1070528"/>
    <lineage>
        <taxon>unclassified sequences</taxon>
        <taxon>metagenomes</taxon>
        <taxon>organismal metagenomes</taxon>
    </lineage>
</organism>
<dbReference type="EMBL" id="MT143888">
    <property type="protein sequence ID" value="QJA43522.1"/>
    <property type="molecule type" value="Genomic_DNA"/>
</dbReference>
<name>A0A6H1Z7T8_9ZZZZ</name>
<proteinExistence type="predicted"/>